<feature type="site" description="Interaction with substrate tRNA" evidence="10">
    <location>
        <position position="125"/>
    </location>
</feature>
<feature type="site" description="Interaction with substrate tRNA" evidence="10">
    <location>
        <position position="102"/>
    </location>
</feature>
<evidence type="ECO:0000256" key="13">
    <source>
        <dbReference type="RuleBase" id="RU003785"/>
    </source>
</evidence>
<comment type="caution">
    <text evidence="10">Lacks conserved residue(s) required for the propagation of feature annotation.</text>
</comment>
<dbReference type="HAMAP" id="MF_00185">
    <property type="entry name" value="IPP_trans"/>
    <property type="match status" value="1"/>
</dbReference>
<gene>
    <name evidence="10" type="primary">miaA</name>
    <name evidence="14" type="ORF">A3J05_04030</name>
</gene>
<evidence type="ECO:0000256" key="9">
    <source>
        <dbReference type="ARBA" id="ARBA00049563"/>
    </source>
</evidence>
<dbReference type="PANTHER" id="PTHR11088:SF60">
    <property type="entry name" value="TRNA DIMETHYLALLYLTRANSFERASE"/>
    <property type="match status" value="1"/>
</dbReference>
<dbReference type="NCBIfam" id="TIGR00174">
    <property type="entry name" value="miaA"/>
    <property type="match status" value="1"/>
</dbReference>
<dbReference type="EMBL" id="MFFF01000024">
    <property type="protein sequence ID" value="OGE98996.1"/>
    <property type="molecule type" value="Genomic_DNA"/>
</dbReference>
<protein>
    <recommendedName>
        <fullName evidence="10">tRNA dimethylallyltransferase</fullName>
        <ecNumber evidence="10">2.5.1.75</ecNumber>
    </recommendedName>
    <alternativeName>
        <fullName evidence="10">Dimethylallyl diphosphate:tRNA dimethylallyltransferase</fullName>
        <shortName evidence="10">DMAPP:tRNA dimethylallyltransferase</shortName>
        <shortName evidence="10">DMATase</shortName>
    </alternativeName>
    <alternativeName>
        <fullName evidence="10">Isopentenyl-diphosphate:tRNA isopentenyltransferase</fullName>
        <shortName evidence="10">IPP transferase</shortName>
        <shortName evidence="10">IPPT</shortName>
        <shortName evidence="10">IPTase</shortName>
    </alternativeName>
</protein>
<proteinExistence type="inferred from homology"/>
<dbReference type="InterPro" id="IPR018022">
    <property type="entry name" value="IPT"/>
</dbReference>
<dbReference type="EC" id="2.5.1.75" evidence="10"/>
<dbReference type="GO" id="GO:0006400">
    <property type="term" value="P:tRNA modification"/>
    <property type="evidence" value="ECO:0007669"/>
    <property type="project" value="TreeGrafter"/>
</dbReference>
<comment type="subunit">
    <text evidence="10">Monomer.</text>
</comment>
<evidence type="ECO:0000256" key="11">
    <source>
        <dbReference type="RuleBase" id="RU003783"/>
    </source>
</evidence>
<keyword evidence="4 10" id="KW-0808">Transferase</keyword>
<dbReference type="Gene3D" id="3.40.50.300">
    <property type="entry name" value="P-loop containing nucleotide triphosphate hydrolases"/>
    <property type="match status" value="1"/>
</dbReference>
<evidence type="ECO:0000256" key="8">
    <source>
        <dbReference type="ARBA" id="ARBA00022842"/>
    </source>
</evidence>
<dbReference type="AlphaFoldDB" id="A0A1F5QA61"/>
<evidence type="ECO:0000256" key="2">
    <source>
        <dbReference type="ARBA" id="ARBA00003213"/>
    </source>
</evidence>
<keyword evidence="8 10" id="KW-0460">Magnesium</keyword>
<accession>A0A1F5QA61</accession>
<sequence>MTLPKLVIITGPTAAGKTALSLKLAKKFTGEIISADSRQIYTQMDIGTAKATKKELKNVPHHLIDVRTPDKDYTLAQFKRDAIKTIKQIQKRGRVPFLVGGTALYINALVSNLEIPEVKPNKKLRKKLEKLSLNELYKKLVSLDPEAAYIIDPKNPRRIIRALEITASGKLYSQTRKKGPQLFDMLVLGINAPGAKLKRNIERRVDIQIKNGLVKEVKNLIKRYGKKPQAFDAIGYREVIAYLEKKITFKEAIAQIKKNTWYFAKRQNTWFRKLPINWINNQGQAEKMLAKFIRQ</sequence>
<dbReference type="Gene3D" id="1.10.20.140">
    <property type="match status" value="1"/>
</dbReference>
<dbReference type="InterPro" id="IPR039657">
    <property type="entry name" value="Dimethylallyltransferase"/>
</dbReference>
<comment type="function">
    <text evidence="2 10 12">Catalyzes the transfer of a dimethylallyl group onto the adenine at position 37 in tRNAs that read codons beginning with uridine, leading to the formation of N6-(dimethylallyl)adenosine (i(6)A).</text>
</comment>
<organism evidence="14 15">
    <name type="scientific">Candidatus Doudnabacteria bacterium RIFCSPLOWO2_02_FULL_48_13</name>
    <dbReference type="NCBI Taxonomy" id="1817845"/>
    <lineage>
        <taxon>Bacteria</taxon>
        <taxon>Candidatus Doudnaibacteriota</taxon>
    </lineage>
</organism>
<evidence type="ECO:0000256" key="6">
    <source>
        <dbReference type="ARBA" id="ARBA00022741"/>
    </source>
</evidence>
<dbReference type="SUPFAM" id="SSF52540">
    <property type="entry name" value="P-loop containing nucleoside triphosphate hydrolases"/>
    <property type="match status" value="1"/>
</dbReference>
<evidence type="ECO:0000256" key="5">
    <source>
        <dbReference type="ARBA" id="ARBA00022694"/>
    </source>
</evidence>
<evidence type="ECO:0000256" key="10">
    <source>
        <dbReference type="HAMAP-Rule" id="MF_00185"/>
    </source>
</evidence>
<evidence type="ECO:0000256" key="12">
    <source>
        <dbReference type="RuleBase" id="RU003784"/>
    </source>
</evidence>
<reference evidence="14 15" key="1">
    <citation type="journal article" date="2016" name="Nat. Commun.">
        <title>Thousands of microbial genomes shed light on interconnected biogeochemical processes in an aquifer system.</title>
        <authorList>
            <person name="Anantharaman K."/>
            <person name="Brown C.T."/>
            <person name="Hug L.A."/>
            <person name="Sharon I."/>
            <person name="Castelle C.J."/>
            <person name="Probst A.J."/>
            <person name="Thomas B.C."/>
            <person name="Singh A."/>
            <person name="Wilkins M.J."/>
            <person name="Karaoz U."/>
            <person name="Brodie E.L."/>
            <person name="Williams K.H."/>
            <person name="Hubbard S.S."/>
            <person name="Banfield J.F."/>
        </authorList>
    </citation>
    <scope>NUCLEOTIDE SEQUENCE [LARGE SCALE GENOMIC DNA]</scope>
</reference>
<feature type="binding site" evidence="10">
    <location>
        <begin position="11"/>
        <end position="18"/>
    </location>
    <ligand>
        <name>ATP</name>
        <dbReference type="ChEBI" id="CHEBI:30616"/>
    </ligand>
</feature>
<name>A0A1F5QA61_9BACT</name>
<dbReference type="GO" id="GO:0052381">
    <property type="term" value="F:tRNA dimethylallyltransferase activity"/>
    <property type="evidence" value="ECO:0007669"/>
    <property type="project" value="UniProtKB-UniRule"/>
</dbReference>
<evidence type="ECO:0000256" key="1">
    <source>
        <dbReference type="ARBA" id="ARBA00001946"/>
    </source>
</evidence>
<dbReference type="GO" id="GO:0005524">
    <property type="term" value="F:ATP binding"/>
    <property type="evidence" value="ECO:0007669"/>
    <property type="project" value="UniProtKB-UniRule"/>
</dbReference>
<comment type="caution">
    <text evidence="14">The sequence shown here is derived from an EMBL/GenBank/DDBJ whole genome shotgun (WGS) entry which is preliminary data.</text>
</comment>
<evidence type="ECO:0000256" key="4">
    <source>
        <dbReference type="ARBA" id="ARBA00022679"/>
    </source>
</evidence>
<dbReference type="Proteomes" id="UP000177235">
    <property type="component" value="Unassembled WGS sequence"/>
</dbReference>
<comment type="similarity">
    <text evidence="3 10 13">Belongs to the IPP transferase family.</text>
</comment>
<feature type="binding site" evidence="10">
    <location>
        <begin position="13"/>
        <end position="18"/>
    </location>
    <ligand>
        <name>substrate</name>
    </ligand>
</feature>
<keyword evidence="7 10" id="KW-0067">ATP-binding</keyword>
<keyword evidence="5 10" id="KW-0819">tRNA processing</keyword>
<evidence type="ECO:0000256" key="3">
    <source>
        <dbReference type="ARBA" id="ARBA00005842"/>
    </source>
</evidence>
<dbReference type="PANTHER" id="PTHR11088">
    <property type="entry name" value="TRNA DIMETHYLALLYLTRANSFERASE"/>
    <property type="match status" value="1"/>
</dbReference>
<keyword evidence="6 10" id="KW-0547">Nucleotide-binding</keyword>
<dbReference type="InterPro" id="IPR027417">
    <property type="entry name" value="P-loop_NTPase"/>
</dbReference>
<feature type="region of interest" description="Interaction with substrate tRNA" evidence="10">
    <location>
        <begin position="36"/>
        <end position="39"/>
    </location>
</feature>
<evidence type="ECO:0000313" key="14">
    <source>
        <dbReference type="EMBL" id="OGE98996.1"/>
    </source>
</evidence>
<comment type="catalytic activity">
    <reaction evidence="9 10 11">
        <text>adenosine(37) in tRNA + dimethylallyl diphosphate = N(6)-dimethylallyladenosine(37) in tRNA + diphosphate</text>
        <dbReference type="Rhea" id="RHEA:26482"/>
        <dbReference type="Rhea" id="RHEA-COMP:10162"/>
        <dbReference type="Rhea" id="RHEA-COMP:10375"/>
        <dbReference type="ChEBI" id="CHEBI:33019"/>
        <dbReference type="ChEBI" id="CHEBI:57623"/>
        <dbReference type="ChEBI" id="CHEBI:74411"/>
        <dbReference type="ChEBI" id="CHEBI:74415"/>
        <dbReference type="EC" id="2.5.1.75"/>
    </reaction>
</comment>
<evidence type="ECO:0000256" key="7">
    <source>
        <dbReference type="ARBA" id="ARBA00022840"/>
    </source>
</evidence>
<dbReference type="Pfam" id="PF01715">
    <property type="entry name" value="IPPT"/>
    <property type="match status" value="1"/>
</dbReference>
<comment type="cofactor">
    <cofactor evidence="1 10">
        <name>Mg(2+)</name>
        <dbReference type="ChEBI" id="CHEBI:18420"/>
    </cofactor>
</comment>
<evidence type="ECO:0000313" key="15">
    <source>
        <dbReference type="Proteomes" id="UP000177235"/>
    </source>
</evidence>